<accession>A0A2T6A029</accession>
<dbReference type="Proteomes" id="UP000244224">
    <property type="component" value="Unassembled WGS sequence"/>
</dbReference>
<dbReference type="AlphaFoldDB" id="A0A2T6A029"/>
<protein>
    <submittedName>
        <fullName evidence="1">Uncharacterized protein</fullName>
    </submittedName>
</protein>
<reference evidence="1 2" key="1">
    <citation type="submission" date="2018-04" db="EMBL/GenBank/DDBJ databases">
        <title>Genomic Encyclopedia of Archaeal and Bacterial Type Strains, Phase II (KMG-II): from individual species to whole genera.</title>
        <authorList>
            <person name="Goeker M."/>
        </authorList>
    </citation>
    <scope>NUCLEOTIDE SEQUENCE [LARGE SCALE GENOMIC DNA]</scope>
    <source>
        <strain evidence="1 2">DSM 21823</strain>
    </source>
</reference>
<dbReference type="EMBL" id="QBKP01000052">
    <property type="protein sequence ID" value="PTX37184.1"/>
    <property type="molecule type" value="Genomic_DNA"/>
</dbReference>
<evidence type="ECO:0000313" key="1">
    <source>
        <dbReference type="EMBL" id="PTX37184.1"/>
    </source>
</evidence>
<name>A0A2T6A029_9RHOB</name>
<dbReference type="OrthoDB" id="7870010at2"/>
<sequence>MSQSALRKIAPADLAPRRGQMCRANAFDRGRGAAAARRVTVAPIITRHAAMVFWADLVARRCASREECAVMFAVTFQTACNWFDGFSCPTGDKVMMAMRMWPDEFTGGGDVA</sequence>
<gene>
    <name evidence="1" type="ORF">C8N34_1524</name>
</gene>
<proteinExistence type="predicted"/>
<keyword evidence="2" id="KW-1185">Reference proteome</keyword>
<dbReference type="RefSeq" id="WP_145693944.1">
    <property type="nucleotide sequence ID" value="NZ_QBKP01000052.1"/>
</dbReference>
<evidence type="ECO:0000313" key="2">
    <source>
        <dbReference type="Proteomes" id="UP000244224"/>
    </source>
</evidence>
<comment type="caution">
    <text evidence="1">The sequence shown here is derived from an EMBL/GenBank/DDBJ whole genome shotgun (WGS) entry which is preliminary data.</text>
</comment>
<organism evidence="1 2">
    <name type="scientific">Gemmobacter caeni</name>
    <dbReference type="NCBI Taxonomy" id="589035"/>
    <lineage>
        <taxon>Bacteria</taxon>
        <taxon>Pseudomonadati</taxon>
        <taxon>Pseudomonadota</taxon>
        <taxon>Alphaproteobacteria</taxon>
        <taxon>Rhodobacterales</taxon>
        <taxon>Paracoccaceae</taxon>
        <taxon>Gemmobacter</taxon>
    </lineage>
</organism>